<dbReference type="PANTHER" id="PTHR13140:SF845">
    <property type="entry name" value="MYOSIN-LIKE PROTEIN"/>
    <property type="match status" value="1"/>
</dbReference>
<dbReference type="GO" id="GO:0016020">
    <property type="term" value="C:membrane"/>
    <property type="evidence" value="ECO:0007669"/>
    <property type="project" value="TreeGrafter"/>
</dbReference>
<evidence type="ECO:0008006" key="17">
    <source>
        <dbReference type="Google" id="ProtNLM"/>
    </source>
</evidence>
<evidence type="ECO:0000256" key="4">
    <source>
        <dbReference type="ARBA" id="ARBA00022833"/>
    </source>
</evidence>
<dbReference type="Gene3D" id="3.30.40.10">
    <property type="entry name" value="Zinc/RING finger domain, C3HC4 (zinc finger)"/>
    <property type="match status" value="1"/>
</dbReference>
<keyword evidence="11" id="KW-0175">Coiled coil</keyword>
<dbReference type="GO" id="GO:0016459">
    <property type="term" value="C:myosin complex"/>
    <property type="evidence" value="ECO:0007669"/>
    <property type="project" value="UniProtKB-KW"/>
</dbReference>
<evidence type="ECO:0000256" key="2">
    <source>
        <dbReference type="ARBA" id="ARBA00022741"/>
    </source>
</evidence>
<dbReference type="GO" id="GO:0005524">
    <property type="term" value="F:ATP binding"/>
    <property type="evidence" value="ECO:0007669"/>
    <property type="project" value="UniProtKB-UniRule"/>
</dbReference>
<dbReference type="STRING" id="1094619.G4Z1P1"/>
<dbReference type="GO" id="GO:0008270">
    <property type="term" value="F:zinc ion binding"/>
    <property type="evidence" value="ECO:0007669"/>
    <property type="project" value="UniProtKB-KW"/>
</dbReference>
<keyword evidence="16" id="KW-1185">Reference proteome</keyword>
<dbReference type="SMART" id="SM00064">
    <property type="entry name" value="FYVE"/>
    <property type="match status" value="1"/>
</dbReference>
<dbReference type="Gene3D" id="1.20.58.530">
    <property type="match status" value="1"/>
</dbReference>
<dbReference type="InterPro" id="IPR013083">
    <property type="entry name" value="Znf_RING/FYVE/PHD"/>
</dbReference>
<name>G4Z1P1_PHYSP</name>
<evidence type="ECO:0000313" key="16">
    <source>
        <dbReference type="Proteomes" id="UP000002640"/>
    </source>
</evidence>
<organism evidence="15 16">
    <name type="scientific">Phytophthora sojae (strain P6497)</name>
    <name type="common">Soybean stem and root rot agent</name>
    <name type="synonym">Phytophthora megasperma f. sp. glycines</name>
    <dbReference type="NCBI Taxonomy" id="1094619"/>
    <lineage>
        <taxon>Eukaryota</taxon>
        <taxon>Sar</taxon>
        <taxon>Stramenopiles</taxon>
        <taxon>Oomycota</taxon>
        <taxon>Peronosporomycetes</taxon>
        <taxon>Peronosporales</taxon>
        <taxon>Peronosporaceae</taxon>
        <taxon>Phytophthora</taxon>
    </lineage>
</organism>
<feature type="compositionally biased region" description="Polar residues" evidence="12">
    <location>
        <begin position="989"/>
        <end position="1001"/>
    </location>
</feature>
<reference evidence="15 16" key="1">
    <citation type="journal article" date="2006" name="Science">
        <title>Phytophthora genome sequences uncover evolutionary origins and mechanisms of pathogenesis.</title>
        <authorList>
            <person name="Tyler B.M."/>
            <person name="Tripathy S."/>
            <person name="Zhang X."/>
            <person name="Dehal P."/>
            <person name="Jiang R.H."/>
            <person name="Aerts A."/>
            <person name="Arredondo F.D."/>
            <person name="Baxter L."/>
            <person name="Bensasson D."/>
            <person name="Beynon J.L."/>
            <person name="Chapman J."/>
            <person name="Damasceno C.M."/>
            <person name="Dorrance A.E."/>
            <person name="Dou D."/>
            <person name="Dickerman A.W."/>
            <person name="Dubchak I.L."/>
            <person name="Garbelotto M."/>
            <person name="Gijzen M."/>
            <person name="Gordon S.G."/>
            <person name="Govers F."/>
            <person name="Grunwald N.J."/>
            <person name="Huang W."/>
            <person name="Ivors K.L."/>
            <person name="Jones R.W."/>
            <person name="Kamoun S."/>
            <person name="Krampis K."/>
            <person name="Lamour K.H."/>
            <person name="Lee M.K."/>
            <person name="McDonald W.H."/>
            <person name="Medina M."/>
            <person name="Meijer H.J."/>
            <person name="Nordberg E.K."/>
            <person name="Maclean D.J."/>
            <person name="Ospina-Giraldo M.D."/>
            <person name="Morris P.F."/>
            <person name="Phuntumart V."/>
            <person name="Putnam N.H."/>
            <person name="Rash S."/>
            <person name="Rose J.K."/>
            <person name="Sakihama Y."/>
            <person name="Salamov A.A."/>
            <person name="Savidor A."/>
            <person name="Scheuring C.F."/>
            <person name="Smith B.M."/>
            <person name="Sobral B.W."/>
            <person name="Terry A."/>
            <person name="Torto-Alalibo T.A."/>
            <person name="Win J."/>
            <person name="Xu Z."/>
            <person name="Zhang H."/>
            <person name="Grigoriev I.V."/>
            <person name="Rokhsar D.S."/>
            <person name="Boore J.L."/>
        </authorList>
    </citation>
    <scope>NUCLEOTIDE SEQUENCE [LARGE SCALE GENOMIC DNA]</scope>
    <source>
        <strain evidence="15 16">P6497</strain>
    </source>
</reference>
<feature type="domain" description="FYVE-type" evidence="13">
    <location>
        <begin position="1203"/>
        <end position="1263"/>
    </location>
</feature>
<feature type="domain" description="Myosin motor" evidence="14">
    <location>
        <begin position="81"/>
        <end position="821"/>
    </location>
</feature>
<dbReference type="GO" id="GO:0007015">
    <property type="term" value="P:actin filament organization"/>
    <property type="evidence" value="ECO:0007669"/>
    <property type="project" value="TreeGrafter"/>
</dbReference>
<dbReference type="KEGG" id="psoj:PHYSODRAFT_258484"/>
<evidence type="ECO:0000313" key="15">
    <source>
        <dbReference type="EMBL" id="EGZ26409.1"/>
    </source>
</evidence>
<keyword evidence="2 10" id="KW-0547">Nucleotide-binding</keyword>
<dbReference type="InterPro" id="IPR027417">
    <property type="entry name" value="P-loop_NTPase"/>
</dbReference>
<dbReference type="GO" id="GO:0051015">
    <property type="term" value="F:actin filament binding"/>
    <property type="evidence" value="ECO:0007669"/>
    <property type="project" value="TreeGrafter"/>
</dbReference>
<evidence type="ECO:0000256" key="3">
    <source>
        <dbReference type="ARBA" id="ARBA00022771"/>
    </source>
</evidence>
<dbReference type="GO" id="GO:0005737">
    <property type="term" value="C:cytoplasm"/>
    <property type="evidence" value="ECO:0007669"/>
    <property type="project" value="TreeGrafter"/>
</dbReference>
<feature type="coiled-coil region" evidence="11">
    <location>
        <begin position="926"/>
        <end position="967"/>
    </location>
</feature>
<dbReference type="RefSeq" id="XP_009521697.1">
    <property type="nucleotide sequence ID" value="XM_009523402.1"/>
</dbReference>
<feature type="region of interest" description="Actin-binding" evidence="10">
    <location>
        <begin position="675"/>
        <end position="697"/>
    </location>
</feature>
<dbReference type="CDD" id="cd15760">
    <property type="entry name" value="FYVE_scVPS27p_like"/>
    <property type="match status" value="1"/>
</dbReference>
<dbReference type="InterPro" id="IPR001609">
    <property type="entry name" value="Myosin_head_motor_dom-like"/>
</dbReference>
<dbReference type="Gene3D" id="3.40.850.10">
    <property type="entry name" value="Kinesin motor domain"/>
    <property type="match status" value="1"/>
</dbReference>
<evidence type="ECO:0000259" key="14">
    <source>
        <dbReference type="PROSITE" id="PS51456"/>
    </source>
</evidence>
<dbReference type="SMR" id="G4Z1P1"/>
<sequence>MDVGARVWVADPADERVWLAARVLELEEQHSDDESPSRLRHPGSYDDSDDAAQAKKRDVVLAFAPSGECVNVLPRNMPREQDQRDLVALPHLHEASILNALRLRYQRHAIYTHIGDILISINPFQSLPQLYGDEVLQGYAYDHNAQFGDKVAAADPREPHLFAVARAAYVDIVQNARSQAILISGESGAGKTEATKIIMTYFAVTSPPPSPSRTTIEEQVLQSNPILEAFGNARTVRNDNSSRFGKFIELRFRDQRRKLAGARIRTYLLEKIRVIKQAPHERNFHIFYELLSADATCVSKEQRQALALTGGPQNFRLLNQSLCSKRRDGVKDAVQFRSTRRAMQQLGMSEREISGVLEIVAAVLHMGNVDFEQVPHKREDNVFVDEARVATSTTGACNHFTKAAELLGVSTEALGHALTKRWIHASNETLVVGVDVAHARNTRNALTMECYRLLFEWLVARVNNKLQRQASAPWDADQNDDDEEDSNDFIGLLDIFGFEDMAENSFEQLCINYANEALQHQFNQYIFEEEQRLYRDEGIRWSFVDFPNNRACLELFEHRPIGIFSLTDQECVFPQGTDRALVAKYYLEFEKKTQHPHFRSASAIQRATQFVVVHYAGCVTYTVDGFLAKNKDSFCESAAQLLAESSNPLIQALATSSAKTDTADISVGTQFKIQLNELLTTVRATTPRYVRCIKPNDSHVGSLFESTRVVEQLRSGGVLEAVRVARAGFPVRLSHKQFLGRYRRILLSLCKLTDNGFEQKHWSWSELDLCLHQLTQVLLADMKPDDEVEEDEDDEADDEQARQMRCGLYARELALLSKGTSEASWPVEVIVTFAESRSQSKRVFEAAVLTVTCAGCARCSKLEFYRQECASFVREVDFSVPVQTLREARAVTRIATAWRRSSAQRKYRKLCSATLALQCAMRARVAKQALRALREESRNVAKLKEDNAQLKDELAELRRQMQAMVAQNNGGNPNAADGHDVGCVVDLSYSQQKPKLQTPNSRRTRRYSLPPTLAPANEEAELEDATPPASPRASRSRDRRHSLDLWRLQEVEAQKEARQLREEIREAAADEPSPERQQQQEIALQKLVASQIKRKTMQLQLRLPEFELKMDNNCIEAGPASCISYRRRSRTVDSPLPVPAPLTSCGRQGSSSRWNFAAPRRRYPMPRRSASAGVYRSRSSSNASSCYMPPSVAVRPGLAVPRFAKAPTCYECDCTFNLLTRRHHCRQCGNSFCFEHSTRQLALPHLGYMAAQRVCDTCFEAHIQAMTSLKLPSLMRHPTDELSTSSFASSPRGLESNDSYCGLDSPTAAAARIAPLRT</sequence>
<evidence type="ECO:0000256" key="10">
    <source>
        <dbReference type="PROSITE-ProRule" id="PRU00782"/>
    </source>
</evidence>
<feature type="region of interest" description="Disordered" evidence="12">
    <location>
        <begin position="29"/>
        <end position="51"/>
    </location>
</feature>
<comment type="similarity">
    <text evidence="10">Belongs to the TRAFAC class myosin-kinesin ATPase superfamily. Myosin family.</text>
</comment>
<evidence type="ECO:0000256" key="1">
    <source>
        <dbReference type="ARBA" id="ARBA00022723"/>
    </source>
</evidence>
<evidence type="ECO:0000256" key="7">
    <source>
        <dbReference type="ARBA" id="ARBA00023175"/>
    </source>
</evidence>
<dbReference type="SMART" id="SM00242">
    <property type="entry name" value="MYSc"/>
    <property type="match status" value="1"/>
</dbReference>
<dbReference type="Gene3D" id="1.20.120.720">
    <property type="entry name" value="Myosin VI head, motor domain, U50 subdomain"/>
    <property type="match status" value="1"/>
</dbReference>
<accession>G4Z1P1</accession>
<keyword evidence="8 10" id="KW-0009">Actin-binding</keyword>
<dbReference type="SUPFAM" id="SSF57903">
    <property type="entry name" value="FYVE/PHD zinc finger"/>
    <property type="match status" value="1"/>
</dbReference>
<feature type="coiled-coil region" evidence="11">
    <location>
        <begin position="1043"/>
        <end position="1070"/>
    </location>
</feature>
<gene>
    <name evidence="15" type="ORF">PHYSODRAFT_258484</name>
</gene>
<dbReference type="GO" id="GO:0000146">
    <property type="term" value="F:microfilament motor activity"/>
    <property type="evidence" value="ECO:0007669"/>
    <property type="project" value="TreeGrafter"/>
</dbReference>
<feature type="binding site" evidence="10">
    <location>
        <begin position="185"/>
        <end position="192"/>
    </location>
    <ligand>
        <name>ATP</name>
        <dbReference type="ChEBI" id="CHEBI:30616"/>
    </ligand>
</feature>
<dbReference type="PROSITE" id="PS51456">
    <property type="entry name" value="MYOSIN_MOTOR"/>
    <property type="match status" value="1"/>
</dbReference>
<keyword evidence="6 10" id="KW-0518">Myosin</keyword>
<dbReference type="OMA" id="FPNNRAC"/>
<evidence type="ECO:0000256" key="11">
    <source>
        <dbReference type="SAM" id="Coils"/>
    </source>
</evidence>
<dbReference type="InterPro" id="IPR011011">
    <property type="entry name" value="Znf_FYVE_PHD"/>
</dbReference>
<dbReference type="Pfam" id="PF00063">
    <property type="entry name" value="Myosin_head"/>
    <property type="match status" value="1"/>
</dbReference>
<dbReference type="InterPro" id="IPR017455">
    <property type="entry name" value="Znf_FYVE-rel"/>
</dbReference>
<evidence type="ECO:0000256" key="5">
    <source>
        <dbReference type="ARBA" id="ARBA00022840"/>
    </source>
</evidence>
<evidence type="ECO:0000256" key="12">
    <source>
        <dbReference type="SAM" id="MobiDB-lite"/>
    </source>
</evidence>
<dbReference type="GeneID" id="20638981"/>
<keyword evidence="4" id="KW-0862">Zinc</keyword>
<evidence type="ECO:0000256" key="8">
    <source>
        <dbReference type="ARBA" id="ARBA00023203"/>
    </source>
</evidence>
<keyword evidence="1" id="KW-0479">Metal-binding</keyword>
<dbReference type="EMBL" id="JH159152">
    <property type="protein sequence ID" value="EGZ26409.1"/>
    <property type="molecule type" value="Genomic_DNA"/>
</dbReference>
<dbReference type="PRINTS" id="PR00193">
    <property type="entry name" value="MYOSINHEAVY"/>
</dbReference>
<evidence type="ECO:0000256" key="9">
    <source>
        <dbReference type="PROSITE-ProRule" id="PRU00091"/>
    </source>
</evidence>
<dbReference type="Pfam" id="PF01363">
    <property type="entry name" value="FYVE"/>
    <property type="match status" value="1"/>
</dbReference>
<protein>
    <recommendedName>
        <fullName evidence="17">Myosin-like protein</fullName>
    </recommendedName>
</protein>
<dbReference type="InterPro" id="IPR000306">
    <property type="entry name" value="Znf_FYVE"/>
</dbReference>
<keyword evidence="3 9" id="KW-0863">Zinc-finger</keyword>
<dbReference type="PROSITE" id="PS50178">
    <property type="entry name" value="ZF_FYVE"/>
    <property type="match status" value="1"/>
</dbReference>
<dbReference type="InParanoid" id="G4Z1P1"/>
<keyword evidence="5 10" id="KW-0067">ATP-binding</keyword>
<dbReference type="Proteomes" id="UP000002640">
    <property type="component" value="Unassembled WGS sequence"/>
</dbReference>
<dbReference type="Gene3D" id="1.10.10.820">
    <property type="match status" value="1"/>
</dbReference>
<keyword evidence="7 10" id="KW-0505">Motor protein</keyword>
<dbReference type="SUPFAM" id="SSF52540">
    <property type="entry name" value="P-loop containing nucleoside triphosphate hydrolases"/>
    <property type="match status" value="1"/>
</dbReference>
<evidence type="ECO:0000256" key="6">
    <source>
        <dbReference type="ARBA" id="ARBA00023123"/>
    </source>
</evidence>
<feature type="region of interest" description="Disordered" evidence="12">
    <location>
        <begin position="989"/>
        <end position="1040"/>
    </location>
</feature>
<dbReference type="FunFam" id="1.10.10.820:FF:000001">
    <property type="entry name" value="Myosin heavy chain"/>
    <property type="match status" value="1"/>
</dbReference>
<evidence type="ECO:0000259" key="13">
    <source>
        <dbReference type="PROSITE" id="PS50178"/>
    </source>
</evidence>
<dbReference type="PANTHER" id="PTHR13140">
    <property type="entry name" value="MYOSIN"/>
    <property type="match status" value="1"/>
</dbReference>
<dbReference type="InterPro" id="IPR036961">
    <property type="entry name" value="Kinesin_motor_dom_sf"/>
</dbReference>
<proteinExistence type="inferred from homology"/>